<feature type="region of interest" description="Disordered" evidence="4">
    <location>
        <begin position="26"/>
        <end position="96"/>
    </location>
</feature>
<evidence type="ECO:0000256" key="5">
    <source>
        <dbReference type="SAM" id="SignalP"/>
    </source>
</evidence>
<dbReference type="EMBL" id="CP041186">
    <property type="protein sequence ID" value="QDG49416.1"/>
    <property type="molecule type" value="Genomic_DNA"/>
</dbReference>
<keyword evidence="7" id="KW-1185">Reference proteome</keyword>
<dbReference type="PANTHER" id="PTHR36220">
    <property type="entry name" value="UNNAMED PRODUCT"/>
    <property type="match status" value="1"/>
</dbReference>
<keyword evidence="2" id="KW-0677">Repeat</keyword>
<dbReference type="InterPro" id="IPR013517">
    <property type="entry name" value="FG-GAP"/>
</dbReference>
<dbReference type="RefSeq" id="WP_141195914.1">
    <property type="nucleotide sequence ID" value="NZ_CP041186.1"/>
</dbReference>
<keyword evidence="6" id="KW-0401">Integrin</keyword>
<feature type="signal peptide" evidence="5">
    <location>
        <begin position="1"/>
        <end position="20"/>
    </location>
</feature>
<sequence length="601" mass="61896">MKFRSAIRPITLVAALTLAAAPVVGCGGDDDDKKQTNNTLADTGGSDAGAEDTGSNDTGAEDTGSEDAAADDAGTEDTGAVDTGGEDTGPEDTGPALCAENERVEAGACVACDSGTVNAAGDDPTGPDTECFTDDDCYAVLGVDCEAYQEAYIKADSPYAQDFFGNAVDLSADGKTLVVGAFWDEPATEIPNFRSGMAYVFERDGTTWTQQAALVADNYDEGHKFGTSVAISGATIVVGATGVASSTGAAYVFDRDAQGDWIQTTMLQASNAGTEDEFGNAVDIDGDTIVVGAFKEDSKTRTIDGDGTNDEAPDSGAAYVFERDAQGAWAQSTYLKAANAGHEDWYGASVAIDGDTIAVGVRQDDSDSTGVDADASNNNLEDAGSVFVYTRDGQSWAQQAYIKASNAGRNDSFGYKLALAGDTLAVSAPGEKSGDSGVGADQNLDDLRTGAVYVFTRAGTSWSQQVYIKAPNNVSSYNPVFGQSIDLSASGDTLAVGAVLEGSDAAGLNGNMTNFQQSHTDSGAAYTFTRNAGTWTHDLYIKAPNSYGLQRFGQSLAISADADRLVVGAHHESGGSGGINGDMTDTSAGKAGAVYMQRIAR</sequence>
<evidence type="ECO:0000256" key="4">
    <source>
        <dbReference type="SAM" id="MobiDB-lite"/>
    </source>
</evidence>
<name>A0A4Y6PM73_PERCE</name>
<dbReference type="SMART" id="SM00191">
    <property type="entry name" value="Int_alpha"/>
    <property type="match status" value="4"/>
</dbReference>
<keyword evidence="1 5" id="KW-0732">Signal</keyword>
<dbReference type="GO" id="GO:0007229">
    <property type="term" value="P:integrin-mediated signaling pathway"/>
    <property type="evidence" value="ECO:0007669"/>
    <property type="project" value="UniProtKB-KW"/>
</dbReference>
<reference evidence="6 7" key="1">
    <citation type="submission" date="2019-06" db="EMBL/GenBank/DDBJ databases">
        <title>Persicimonas caeni gen. nov., sp. nov., a predatory bacterium isolated from solar saltern.</title>
        <authorList>
            <person name="Wang S."/>
        </authorList>
    </citation>
    <scope>NUCLEOTIDE SEQUENCE [LARGE SCALE GENOMIC DNA]</scope>
    <source>
        <strain evidence="6 7">YN101</strain>
    </source>
</reference>
<dbReference type="InterPro" id="IPR013519">
    <property type="entry name" value="Int_alpha_beta-p"/>
</dbReference>
<evidence type="ECO:0000313" key="7">
    <source>
        <dbReference type="Proteomes" id="UP000315995"/>
    </source>
</evidence>
<dbReference type="AlphaFoldDB" id="A0A4Y6PM73"/>
<accession>A0A4Y6PM73</accession>
<dbReference type="SUPFAM" id="SSF69318">
    <property type="entry name" value="Integrin alpha N-terminal domain"/>
    <property type="match status" value="1"/>
</dbReference>
<evidence type="ECO:0000256" key="2">
    <source>
        <dbReference type="ARBA" id="ARBA00022737"/>
    </source>
</evidence>
<dbReference type="OrthoDB" id="8481850at2"/>
<evidence type="ECO:0000256" key="3">
    <source>
        <dbReference type="ARBA" id="ARBA00023180"/>
    </source>
</evidence>
<evidence type="ECO:0000313" key="6">
    <source>
        <dbReference type="EMBL" id="QDG49416.1"/>
    </source>
</evidence>
<proteinExistence type="predicted"/>
<evidence type="ECO:0000256" key="1">
    <source>
        <dbReference type="ARBA" id="ARBA00022729"/>
    </source>
</evidence>
<accession>A0A5B8XZP1</accession>
<dbReference type="Proteomes" id="UP000315995">
    <property type="component" value="Chromosome"/>
</dbReference>
<organism evidence="6 7">
    <name type="scientific">Persicimonas caeni</name>
    <dbReference type="NCBI Taxonomy" id="2292766"/>
    <lineage>
        <taxon>Bacteria</taxon>
        <taxon>Deltaproteobacteria</taxon>
        <taxon>Bradymonadales</taxon>
        <taxon>Bradymonadaceae</taxon>
        <taxon>Persicimonas</taxon>
    </lineage>
</organism>
<dbReference type="PANTHER" id="PTHR36220:SF1">
    <property type="entry name" value="GAMMA TUBULIN COMPLEX COMPONENT C-TERMINAL DOMAIN-CONTAINING PROTEIN"/>
    <property type="match status" value="1"/>
</dbReference>
<dbReference type="InterPro" id="IPR028994">
    <property type="entry name" value="Integrin_alpha_N"/>
</dbReference>
<gene>
    <name evidence="6" type="ORF">FIV42_01285</name>
</gene>
<dbReference type="Gene3D" id="2.130.10.130">
    <property type="entry name" value="Integrin alpha, N-terminal"/>
    <property type="match status" value="3"/>
</dbReference>
<keyword evidence="3" id="KW-0325">Glycoprotein</keyword>
<protein>
    <submittedName>
        <fullName evidence="6">Integrin</fullName>
    </submittedName>
</protein>
<dbReference type="Pfam" id="PF14312">
    <property type="entry name" value="FG-GAP_2"/>
    <property type="match status" value="5"/>
</dbReference>
<feature type="compositionally biased region" description="Acidic residues" evidence="4">
    <location>
        <begin position="59"/>
        <end position="75"/>
    </location>
</feature>
<feature type="chain" id="PRO_5030106048" evidence="5">
    <location>
        <begin position="21"/>
        <end position="601"/>
    </location>
</feature>